<evidence type="ECO:0008006" key="2">
    <source>
        <dbReference type="Google" id="ProtNLM"/>
    </source>
</evidence>
<accession>A0A383EEC7</accession>
<organism evidence="1">
    <name type="scientific">marine metagenome</name>
    <dbReference type="NCBI Taxonomy" id="408172"/>
    <lineage>
        <taxon>unclassified sequences</taxon>
        <taxon>metagenomes</taxon>
        <taxon>ecological metagenomes</taxon>
    </lineage>
</organism>
<feature type="non-terminal residue" evidence="1">
    <location>
        <position position="126"/>
    </location>
</feature>
<proteinExistence type="predicted"/>
<evidence type="ECO:0000313" key="1">
    <source>
        <dbReference type="EMBL" id="SVE55081.1"/>
    </source>
</evidence>
<name>A0A383EEC7_9ZZZZ</name>
<dbReference type="AlphaFoldDB" id="A0A383EEC7"/>
<gene>
    <name evidence="1" type="ORF">METZ01_LOCUS507935</name>
</gene>
<reference evidence="1" key="1">
    <citation type="submission" date="2018-05" db="EMBL/GenBank/DDBJ databases">
        <authorList>
            <person name="Lanie J.A."/>
            <person name="Ng W.-L."/>
            <person name="Kazmierczak K.M."/>
            <person name="Andrzejewski T.M."/>
            <person name="Davidsen T.M."/>
            <person name="Wayne K.J."/>
            <person name="Tettelin H."/>
            <person name="Glass J.I."/>
            <person name="Rusch D."/>
            <person name="Podicherti R."/>
            <person name="Tsui H.-C.T."/>
            <person name="Winkler M.E."/>
        </authorList>
    </citation>
    <scope>NUCLEOTIDE SEQUENCE</scope>
</reference>
<protein>
    <recommendedName>
        <fullName evidence="2">Major tropism determinant N-terminal domain-containing protein</fullName>
    </recommendedName>
</protein>
<sequence>MATKFVTNIDLNQNQILNGRLQALASDPGSGNFEGRLIYNTTEDLIKFYTGSAWRKTIHTLASNTNALTVSEANGTSTYSIANVVAGGDSGLLTGADKTKLDNATSVNTNSTLAIRDGSGRLQVST</sequence>
<dbReference type="EMBL" id="UINC01225147">
    <property type="protein sequence ID" value="SVE55081.1"/>
    <property type="molecule type" value="Genomic_DNA"/>
</dbReference>